<evidence type="ECO:0000259" key="8">
    <source>
        <dbReference type="Pfam" id="PF14322"/>
    </source>
</evidence>
<evidence type="ECO:0000256" key="2">
    <source>
        <dbReference type="ARBA" id="ARBA00006275"/>
    </source>
</evidence>
<evidence type="ECO:0000256" key="1">
    <source>
        <dbReference type="ARBA" id="ARBA00004442"/>
    </source>
</evidence>
<dbReference type="Pfam" id="PF07980">
    <property type="entry name" value="SusD_RagB"/>
    <property type="match status" value="1"/>
</dbReference>
<feature type="domain" description="RagB/SusD" evidence="7">
    <location>
        <begin position="361"/>
        <end position="452"/>
    </location>
</feature>
<feature type="chain" id="PRO_5042855907" evidence="6">
    <location>
        <begin position="22"/>
        <end position="485"/>
    </location>
</feature>
<comment type="similarity">
    <text evidence="2">Belongs to the SusD family.</text>
</comment>
<protein>
    <submittedName>
        <fullName evidence="9">RagB/SusD family nutrient uptake outer membrane protein</fullName>
    </submittedName>
</protein>
<proteinExistence type="inferred from homology"/>
<dbReference type="Proteomes" id="UP001319180">
    <property type="component" value="Unassembled WGS sequence"/>
</dbReference>
<dbReference type="SUPFAM" id="SSF48452">
    <property type="entry name" value="TPR-like"/>
    <property type="match status" value="1"/>
</dbReference>
<evidence type="ECO:0000256" key="6">
    <source>
        <dbReference type="SAM" id="SignalP"/>
    </source>
</evidence>
<dbReference type="InterPro" id="IPR012944">
    <property type="entry name" value="SusD_RagB_dom"/>
</dbReference>
<dbReference type="InterPro" id="IPR011990">
    <property type="entry name" value="TPR-like_helical_dom_sf"/>
</dbReference>
<accession>A0AAP2DEZ1</accession>
<keyword evidence="3 6" id="KW-0732">Signal</keyword>
<evidence type="ECO:0000313" key="10">
    <source>
        <dbReference type="Proteomes" id="UP001319180"/>
    </source>
</evidence>
<keyword evidence="5" id="KW-0998">Cell outer membrane</keyword>
<evidence type="ECO:0000259" key="7">
    <source>
        <dbReference type="Pfam" id="PF07980"/>
    </source>
</evidence>
<reference evidence="9 10" key="1">
    <citation type="submission" date="2021-05" db="EMBL/GenBank/DDBJ databases">
        <title>A Polyphasic approach of four new species of the genus Ohtaekwangia: Ohtaekwangia histidinii sp. nov., Ohtaekwangia cretensis sp. nov., Ohtaekwangia indiensis sp. nov., Ohtaekwangia reichenbachii sp. nov. from diverse environment.</title>
        <authorList>
            <person name="Octaviana S."/>
        </authorList>
    </citation>
    <scope>NUCLEOTIDE SEQUENCE [LARGE SCALE GENOMIC DNA]</scope>
    <source>
        <strain evidence="9 10">PWU37</strain>
    </source>
</reference>
<name>A0AAP2DEZ1_9BACT</name>
<gene>
    <name evidence="9" type="ORF">KK078_23505</name>
</gene>
<dbReference type="AlphaFoldDB" id="A0AAP2DEZ1"/>
<dbReference type="RefSeq" id="WP_254092772.1">
    <property type="nucleotide sequence ID" value="NZ_JAHESC010000043.1"/>
</dbReference>
<evidence type="ECO:0000256" key="3">
    <source>
        <dbReference type="ARBA" id="ARBA00022729"/>
    </source>
</evidence>
<dbReference type="Pfam" id="PF14322">
    <property type="entry name" value="SusD-like_3"/>
    <property type="match status" value="1"/>
</dbReference>
<sequence>MKLKLYLAAALLTLGACDLQVDPFNGVTKDNLPTVPNALKYATDGAYSLMKDQLLYKGVPDYRSTYARNLHMMLEYSSDNVTLSGTTEDPLFQAATRQHYPAMENSTYVWYVAYKIINSVNQNIESVEEGADPANDYLLGENYFLRGMAYMDLLRLFSKPYTQGTGNLGAILRLKSTDPGKMPRATVGESYDQVVADLEKAAALMENGERRGVEYASKEAAWALLSRIYLYMDQHDKVIEYASKAIASPLLTLTPKENYLDMFWNTPKHSESIFVIKHTLQDDLGDGSIGSMYLTDVKGWGEVYVSDPLRLLLEQHPEDVRNTLIKPQYEEDGVTVAQRNGIPKYFITKFSYQDGIVTLSSPHVVRLAEMYLNRAEAYAKKGQDQLALDDINVIRKRAGIADDDLYTLGDLQGAATVLEAVLQERRMELAYEGHRTIDVFRNKLPMDRTFPGVQPHEVVNWDAARNIYYIPQDERLANELADQND</sequence>
<dbReference type="Gene3D" id="1.25.40.390">
    <property type="match status" value="1"/>
</dbReference>
<dbReference type="GO" id="GO:0009279">
    <property type="term" value="C:cell outer membrane"/>
    <property type="evidence" value="ECO:0007669"/>
    <property type="project" value="UniProtKB-SubCell"/>
</dbReference>
<keyword evidence="4" id="KW-0472">Membrane</keyword>
<dbReference type="CDD" id="cd08977">
    <property type="entry name" value="SusD"/>
    <property type="match status" value="1"/>
</dbReference>
<evidence type="ECO:0000313" key="9">
    <source>
        <dbReference type="EMBL" id="MBT1689550.1"/>
    </source>
</evidence>
<dbReference type="PROSITE" id="PS51257">
    <property type="entry name" value="PROKAR_LIPOPROTEIN"/>
    <property type="match status" value="1"/>
</dbReference>
<evidence type="ECO:0000256" key="4">
    <source>
        <dbReference type="ARBA" id="ARBA00023136"/>
    </source>
</evidence>
<feature type="signal peptide" evidence="6">
    <location>
        <begin position="1"/>
        <end position="21"/>
    </location>
</feature>
<comment type="caution">
    <text evidence="9">The sequence shown here is derived from an EMBL/GenBank/DDBJ whole genome shotgun (WGS) entry which is preliminary data.</text>
</comment>
<evidence type="ECO:0000256" key="5">
    <source>
        <dbReference type="ARBA" id="ARBA00023237"/>
    </source>
</evidence>
<keyword evidence="10" id="KW-1185">Reference proteome</keyword>
<feature type="domain" description="SusD-like N-terminal" evidence="8">
    <location>
        <begin position="76"/>
        <end position="230"/>
    </location>
</feature>
<dbReference type="InterPro" id="IPR033985">
    <property type="entry name" value="SusD-like_N"/>
</dbReference>
<comment type="subcellular location">
    <subcellularLocation>
        <location evidence="1">Cell outer membrane</location>
    </subcellularLocation>
</comment>
<dbReference type="EMBL" id="JAHESC010000043">
    <property type="protein sequence ID" value="MBT1689550.1"/>
    <property type="molecule type" value="Genomic_DNA"/>
</dbReference>
<organism evidence="9 10">
    <name type="scientific">Dawidia soli</name>
    <dbReference type="NCBI Taxonomy" id="2782352"/>
    <lineage>
        <taxon>Bacteria</taxon>
        <taxon>Pseudomonadati</taxon>
        <taxon>Bacteroidota</taxon>
        <taxon>Cytophagia</taxon>
        <taxon>Cytophagales</taxon>
        <taxon>Chryseotaleaceae</taxon>
        <taxon>Dawidia</taxon>
    </lineage>
</organism>